<feature type="transmembrane region" description="Helical" evidence="10">
    <location>
        <begin position="275"/>
        <end position="293"/>
    </location>
</feature>
<evidence type="ECO:0000256" key="1">
    <source>
        <dbReference type="ARBA" id="ARBA00004141"/>
    </source>
</evidence>
<keyword evidence="4 10" id="KW-1133">Transmembrane helix</keyword>
<evidence type="ECO:0000313" key="11">
    <source>
        <dbReference type="EMBL" id="CAA6830903.1"/>
    </source>
</evidence>
<proteinExistence type="predicted"/>
<dbReference type="InterPro" id="IPR014743">
    <property type="entry name" value="Cl-channel_core"/>
</dbReference>
<evidence type="ECO:0000256" key="8">
    <source>
        <dbReference type="ARBA" id="ARBA00023214"/>
    </source>
</evidence>
<feature type="transmembrane region" description="Helical" evidence="10">
    <location>
        <begin position="71"/>
        <end position="92"/>
    </location>
</feature>
<feature type="transmembrane region" description="Helical" evidence="10">
    <location>
        <begin position="241"/>
        <end position="263"/>
    </location>
</feature>
<feature type="transmembrane region" description="Helical" evidence="10">
    <location>
        <begin position="406"/>
        <end position="427"/>
    </location>
</feature>
<keyword evidence="8" id="KW-0868">Chloride</keyword>
<dbReference type="PRINTS" id="PR00762">
    <property type="entry name" value="CLCHANNEL"/>
</dbReference>
<dbReference type="PANTHER" id="PTHR43427">
    <property type="entry name" value="CHLORIDE CHANNEL PROTEIN CLC-E"/>
    <property type="match status" value="1"/>
</dbReference>
<dbReference type="GO" id="GO:0005254">
    <property type="term" value="F:chloride channel activity"/>
    <property type="evidence" value="ECO:0007669"/>
    <property type="project" value="UniProtKB-KW"/>
</dbReference>
<keyword evidence="9" id="KW-0407">Ion channel</keyword>
<comment type="subcellular location">
    <subcellularLocation>
        <location evidence="1">Membrane</location>
        <topology evidence="1">Multi-pass membrane protein</topology>
    </subcellularLocation>
</comment>
<evidence type="ECO:0000256" key="2">
    <source>
        <dbReference type="ARBA" id="ARBA00022448"/>
    </source>
</evidence>
<feature type="transmembrane region" description="Helical" evidence="10">
    <location>
        <begin position="167"/>
        <end position="191"/>
    </location>
</feature>
<dbReference type="GO" id="GO:0034707">
    <property type="term" value="C:chloride channel complex"/>
    <property type="evidence" value="ECO:0007669"/>
    <property type="project" value="UniProtKB-KW"/>
</dbReference>
<gene>
    <name evidence="11" type="ORF">HELGO_WM27468</name>
</gene>
<dbReference type="CDD" id="cd00400">
    <property type="entry name" value="Voltage_gated_ClC"/>
    <property type="match status" value="1"/>
</dbReference>
<keyword evidence="5" id="KW-0406">Ion transport</keyword>
<dbReference type="PANTHER" id="PTHR43427:SF6">
    <property type="entry name" value="CHLORIDE CHANNEL PROTEIN CLC-E"/>
    <property type="match status" value="1"/>
</dbReference>
<sequence length="578" mass="62725">MGSYFSKLTDIPDQLRLQLASPDAAFLLSILSVITGLLTGLVVVAFRFLLEYAQKTFFITGQIDHFESLPELLHFALPVAGGIMLAILFQSVSHRYRQVGVLHVIERLQYHQGRLPGVNMMMQFAGGLLAMLSGHSVGREGPGVHMGAYSGSWLAKRLRLPNNITRTLVACGTAAAIGASFNTPLAGIIFAMEVILQQYTVQSFVPVILAAVSGTYLSISIMEDDLFFEFTLSGTNTGYDWPLVMLLGISIGVLSALFNFLLIHLTKLSANTPPWKRFILAGLLMGCIAWWMPQTMGIGYDTIDQVLNAQLGMEIMAIILVAKLLATLCCIGLGVPGGVIGPLMFIGSLAGGVLVTLAYSMNIDFLIPNEPKLYPLLGMGAMFAASLQAPLAGLTAVMELSGTTNIILPAMLAIVSASLTNKVIFHYDSLFISLLRARGLDHASSPVMQRLRMIGAASLMNRSFALCENELDINVCKNLLSRGLQWLIVIDTDKKPTNMIRALDLQGFIELHKDTEIILLSEIPGQRLQLAPLSVRASLQEGLDQLNSQGAEALYLHPEGGNNIYGVITRAQVEKTYL</sequence>
<name>A0A6S6UPB2_9GAMM</name>
<feature type="transmembrane region" description="Helical" evidence="10">
    <location>
        <begin position="313"/>
        <end position="335"/>
    </location>
</feature>
<evidence type="ECO:0000256" key="10">
    <source>
        <dbReference type="SAM" id="Phobius"/>
    </source>
</evidence>
<feature type="transmembrane region" description="Helical" evidence="10">
    <location>
        <begin position="373"/>
        <end position="394"/>
    </location>
</feature>
<feature type="transmembrane region" description="Helical" evidence="10">
    <location>
        <begin position="342"/>
        <end position="361"/>
    </location>
</feature>
<dbReference type="EMBL" id="CACVAT010000647">
    <property type="protein sequence ID" value="CAA6830903.1"/>
    <property type="molecule type" value="Genomic_DNA"/>
</dbReference>
<reference evidence="11" key="1">
    <citation type="submission" date="2020-01" db="EMBL/GenBank/DDBJ databases">
        <authorList>
            <person name="Meier V. D."/>
            <person name="Meier V D."/>
        </authorList>
    </citation>
    <scope>NUCLEOTIDE SEQUENCE</scope>
    <source>
        <strain evidence="11">HLG_WM_MAG_09</strain>
    </source>
</reference>
<feature type="transmembrane region" description="Helical" evidence="10">
    <location>
        <begin position="203"/>
        <end position="221"/>
    </location>
</feature>
<protein>
    <submittedName>
        <fullName evidence="11">Chloride channel protein EriC</fullName>
    </submittedName>
</protein>
<dbReference type="AlphaFoldDB" id="A0A6S6UPB2"/>
<keyword evidence="2" id="KW-0813">Transport</keyword>
<evidence type="ECO:0000256" key="6">
    <source>
        <dbReference type="ARBA" id="ARBA00023136"/>
    </source>
</evidence>
<keyword evidence="6 10" id="KW-0472">Membrane</keyword>
<dbReference type="Gene3D" id="1.10.3080.10">
    <property type="entry name" value="Clc chloride channel"/>
    <property type="match status" value="1"/>
</dbReference>
<organism evidence="11">
    <name type="scientific">uncultured Thiotrichaceae bacterium</name>
    <dbReference type="NCBI Taxonomy" id="298394"/>
    <lineage>
        <taxon>Bacteria</taxon>
        <taxon>Pseudomonadati</taxon>
        <taxon>Pseudomonadota</taxon>
        <taxon>Gammaproteobacteria</taxon>
        <taxon>Thiotrichales</taxon>
        <taxon>Thiotrichaceae</taxon>
        <taxon>environmental samples</taxon>
    </lineage>
</organism>
<dbReference type="InterPro" id="IPR050368">
    <property type="entry name" value="ClC-type_chloride_channel"/>
</dbReference>
<dbReference type="SUPFAM" id="SSF81340">
    <property type="entry name" value="Clc chloride channel"/>
    <property type="match status" value="1"/>
</dbReference>
<dbReference type="InterPro" id="IPR001807">
    <property type="entry name" value="ClC"/>
</dbReference>
<evidence type="ECO:0000256" key="4">
    <source>
        <dbReference type="ARBA" id="ARBA00022989"/>
    </source>
</evidence>
<evidence type="ECO:0000256" key="7">
    <source>
        <dbReference type="ARBA" id="ARBA00023173"/>
    </source>
</evidence>
<evidence type="ECO:0000256" key="5">
    <source>
        <dbReference type="ARBA" id="ARBA00023065"/>
    </source>
</evidence>
<evidence type="ECO:0000256" key="9">
    <source>
        <dbReference type="ARBA" id="ARBA00023303"/>
    </source>
</evidence>
<keyword evidence="3 10" id="KW-0812">Transmembrane</keyword>
<feature type="transmembrane region" description="Helical" evidence="10">
    <location>
        <begin position="24"/>
        <end position="50"/>
    </location>
</feature>
<evidence type="ECO:0000256" key="3">
    <source>
        <dbReference type="ARBA" id="ARBA00022692"/>
    </source>
</evidence>
<accession>A0A6S6UPB2</accession>
<keyword evidence="7" id="KW-0869">Chloride channel</keyword>
<dbReference type="Pfam" id="PF00654">
    <property type="entry name" value="Voltage_CLC"/>
    <property type="match status" value="1"/>
</dbReference>